<dbReference type="InterPro" id="IPR012902">
    <property type="entry name" value="N_methyl_site"/>
</dbReference>
<dbReference type="Proteomes" id="UP000593737">
    <property type="component" value="Chromosome"/>
</dbReference>
<reference evidence="2 3" key="1">
    <citation type="journal article" date="2020" name="ISME J.">
        <title>Enrichment and physiological characterization of a novel comammox Nitrospira indicates ammonium inhibition of complete nitrification.</title>
        <authorList>
            <person name="Sakoula D."/>
            <person name="Koch H."/>
            <person name="Frank J."/>
            <person name="Jetten M.S.M."/>
            <person name="van Kessel M.A.H.J."/>
            <person name="Lucker S."/>
        </authorList>
    </citation>
    <scope>NUCLEOTIDE SEQUENCE [LARGE SCALE GENOMIC DNA]</scope>
    <source>
        <strain evidence="2">Comreactor17</strain>
    </source>
</reference>
<keyword evidence="1" id="KW-1133">Transmembrane helix</keyword>
<dbReference type="AlphaFoldDB" id="A0A7S8FHK8"/>
<dbReference type="KEGG" id="nkf:Nkreftii_003854"/>
<name>A0A7S8FHK8_9BACT</name>
<protein>
    <recommendedName>
        <fullName evidence="4">Type IV pilus assembly protein PilV</fullName>
    </recommendedName>
</protein>
<feature type="transmembrane region" description="Helical" evidence="1">
    <location>
        <begin position="12"/>
        <end position="31"/>
    </location>
</feature>
<accession>A0A7S8FHK8</accession>
<dbReference type="NCBIfam" id="TIGR02532">
    <property type="entry name" value="IV_pilin_GFxxxE"/>
    <property type="match status" value="1"/>
</dbReference>
<sequence>MKLRNEKGFTLAEVMISAAILGVGVMGMAAMQGVSFSKNVDANDLSVVTNVAADMMERIQSNRRFAWAYNNIDTIGPGNCLAGGIPAPPPPVPFFSVAPSIPATRGIQGDCTQWRTLVLATNLLNVRGTVQAAPVLPLRPDSSAVQLTVQLQWNDRGAGQRARAVAFQTLIEPE</sequence>
<organism evidence="2 3">
    <name type="scientific">Candidatus Nitrospira kreftii</name>
    <dbReference type="NCBI Taxonomy" id="2652173"/>
    <lineage>
        <taxon>Bacteria</taxon>
        <taxon>Pseudomonadati</taxon>
        <taxon>Nitrospirota</taxon>
        <taxon>Nitrospiria</taxon>
        <taxon>Nitrospirales</taxon>
        <taxon>Nitrospiraceae</taxon>
        <taxon>Nitrospira</taxon>
    </lineage>
</organism>
<dbReference type="EMBL" id="CP047423">
    <property type="protein sequence ID" value="QPD06080.1"/>
    <property type="molecule type" value="Genomic_DNA"/>
</dbReference>
<evidence type="ECO:0000256" key="1">
    <source>
        <dbReference type="SAM" id="Phobius"/>
    </source>
</evidence>
<evidence type="ECO:0008006" key="4">
    <source>
        <dbReference type="Google" id="ProtNLM"/>
    </source>
</evidence>
<gene>
    <name evidence="2" type="ORF">Nkreftii_003854</name>
</gene>
<keyword evidence="1" id="KW-0472">Membrane</keyword>
<evidence type="ECO:0000313" key="2">
    <source>
        <dbReference type="EMBL" id="QPD06080.1"/>
    </source>
</evidence>
<keyword evidence="1" id="KW-0812">Transmembrane</keyword>
<evidence type="ECO:0000313" key="3">
    <source>
        <dbReference type="Proteomes" id="UP000593737"/>
    </source>
</evidence>
<proteinExistence type="predicted"/>
<dbReference type="Pfam" id="PF07963">
    <property type="entry name" value="N_methyl"/>
    <property type="match status" value="1"/>
</dbReference>